<dbReference type="EC" id="3.6.1.55" evidence="11"/>
<evidence type="ECO:0000256" key="2">
    <source>
        <dbReference type="ARBA" id="ARBA00005582"/>
    </source>
</evidence>
<evidence type="ECO:0000256" key="1">
    <source>
        <dbReference type="ARBA" id="ARBA00001946"/>
    </source>
</evidence>
<gene>
    <name evidence="13" type="ORF">E0Y62_12315</name>
</gene>
<dbReference type="InterPro" id="IPR047127">
    <property type="entry name" value="MutT-like"/>
</dbReference>
<dbReference type="OrthoDB" id="9810648at2"/>
<dbReference type="AlphaFoldDB" id="A0A4R1AUU9"/>
<keyword evidence="7 13" id="KW-0378">Hydrolase</keyword>
<dbReference type="CDD" id="cd03425">
    <property type="entry name" value="NUDIX_MutT_NudA_like"/>
    <property type="match status" value="1"/>
</dbReference>
<keyword evidence="14" id="KW-1185">Reference proteome</keyword>
<dbReference type="GO" id="GO:0008413">
    <property type="term" value="F:8-oxo-7,8-dihydroguanosine triphosphate pyrophosphatase activity"/>
    <property type="evidence" value="ECO:0007669"/>
    <property type="project" value="TreeGrafter"/>
</dbReference>
<dbReference type="STRING" id="1742358.GCA_001439605_00075"/>
<comment type="similarity">
    <text evidence="2">Belongs to the Nudix hydrolase family.</text>
</comment>
<dbReference type="InterPro" id="IPR015797">
    <property type="entry name" value="NUDIX_hydrolase-like_dom_sf"/>
</dbReference>
<keyword evidence="3" id="KW-0515">Mutator protein</keyword>
<dbReference type="InterPro" id="IPR000086">
    <property type="entry name" value="NUDIX_hydrolase_dom"/>
</dbReference>
<dbReference type="SUPFAM" id="SSF55811">
    <property type="entry name" value="Nudix"/>
    <property type="match status" value="1"/>
</dbReference>
<keyword evidence="9" id="KW-0234">DNA repair</keyword>
<dbReference type="PROSITE" id="PS51462">
    <property type="entry name" value="NUDIX"/>
    <property type="match status" value="1"/>
</dbReference>
<dbReference type="PANTHER" id="PTHR47707:SF1">
    <property type="entry name" value="NUDIX HYDROLASE FAMILY PROTEIN"/>
    <property type="match status" value="1"/>
</dbReference>
<dbReference type="RefSeq" id="WP_131237053.1">
    <property type="nucleotide sequence ID" value="NZ_CP183326.1"/>
</dbReference>
<evidence type="ECO:0000256" key="4">
    <source>
        <dbReference type="ARBA" id="ARBA00022705"/>
    </source>
</evidence>
<dbReference type="EMBL" id="SJTH01000012">
    <property type="protein sequence ID" value="TCJ03949.1"/>
    <property type="molecule type" value="Genomic_DNA"/>
</dbReference>
<evidence type="ECO:0000256" key="11">
    <source>
        <dbReference type="ARBA" id="ARBA00038905"/>
    </source>
</evidence>
<evidence type="ECO:0000256" key="3">
    <source>
        <dbReference type="ARBA" id="ARBA00022457"/>
    </source>
</evidence>
<dbReference type="PANTHER" id="PTHR47707">
    <property type="entry name" value="8-OXO-DGTP DIPHOSPHATASE"/>
    <property type="match status" value="1"/>
</dbReference>
<dbReference type="Proteomes" id="UP000293846">
    <property type="component" value="Unassembled WGS sequence"/>
</dbReference>
<evidence type="ECO:0000256" key="10">
    <source>
        <dbReference type="ARBA" id="ARBA00035861"/>
    </source>
</evidence>
<evidence type="ECO:0000256" key="8">
    <source>
        <dbReference type="ARBA" id="ARBA00022842"/>
    </source>
</evidence>
<dbReference type="GO" id="GO:0044715">
    <property type="term" value="F:8-oxo-dGDP phosphatase activity"/>
    <property type="evidence" value="ECO:0007669"/>
    <property type="project" value="TreeGrafter"/>
</dbReference>
<evidence type="ECO:0000256" key="9">
    <source>
        <dbReference type="ARBA" id="ARBA00023204"/>
    </source>
</evidence>
<evidence type="ECO:0000256" key="5">
    <source>
        <dbReference type="ARBA" id="ARBA00022723"/>
    </source>
</evidence>
<accession>A0A4R1AUU9</accession>
<dbReference type="GO" id="GO:0006281">
    <property type="term" value="P:DNA repair"/>
    <property type="evidence" value="ECO:0007669"/>
    <property type="project" value="UniProtKB-KW"/>
</dbReference>
<keyword evidence="4" id="KW-0235">DNA replication</keyword>
<comment type="caution">
    <text evidence="13">The sequence shown here is derived from an EMBL/GenBank/DDBJ whole genome shotgun (WGS) entry which is preliminary data.</text>
</comment>
<dbReference type="Gene3D" id="3.90.79.10">
    <property type="entry name" value="Nucleoside Triphosphate Pyrophosphohydrolase"/>
    <property type="match status" value="1"/>
</dbReference>
<reference evidence="13 14" key="1">
    <citation type="submission" date="2019-03" db="EMBL/GenBank/DDBJ databases">
        <authorList>
            <person name="Jensen L."/>
            <person name="Storgaard J."/>
            <person name="Sulaj E."/>
            <person name="Schramm A."/>
            <person name="Marshall I.P.G."/>
        </authorList>
    </citation>
    <scope>NUCLEOTIDE SEQUENCE [LARGE SCALE GENOMIC DNA]</scope>
    <source>
        <strain evidence="13 14">2017H2G3</strain>
    </source>
</reference>
<feature type="domain" description="Nudix hydrolase" evidence="12">
    <location>
        <begin position="3"/>
        <end position="127"/>
    </location>
</feature>
<keyword evidence="6" id="KW-0227">DNA damage</keyword>
<comment type="cofactor">
    <cofactor evidence="1">
        <name>Mg(2+)</name>
        <dbReference type="ChEBI" id="CHEBI:18420"/>
    </cofactor>
</comment>
<name>A0A4R1AUU9_9BACI</name>
<dbReference type="GO" id="GO:0006260">
    <property type="term" value="P:DNA replication"/>
    <property type="evidence" value="ECO:0007669"/>
    <property type="project" value="UniProtKB-KW"/>
</dbReference>
<evidence type="ECO:0000313" key="13">
    <source>
        <dbReference type="EMBL" id="TCJ03949.1"/>
    </source>
</evidence>
<dbReference type="Pfam" id="PF00293">
    <property type="entry name" value="NUDIX"/>
    <property type="match status" value="1"/>
</dbReference>
<dbReference type="InterPro" id="IPR020476">
    <property type="entry name" value="Nudix_hydrolase"/>
</dbReference>
<organism evidence="13 14">
    <name type="scientific">Cytobacillus praedii</name>
    <dbReference type="NCBI Taxonomy" id="1742358"/>
    <lineage>
        <taxon>Bacteria</taxon>
        <taxon>Bacillati</taxon>
        <taxon>Bacillota</taxon>
        <taxon>Bacilli</taxon>
        <taxon>Bacillales</taxon>
        <taxon>Bacillaceae</taxon>
        <taxon>Cytobacillus</taxon>
    </lineage>
</organism>
<dbReference type="GO" id="GO:0035539">
    <property type="term" value="F:8-oxo-7,8-dihydrodeoxyguanosine triphosphate pyrophosphatase activity"/>
    <property type="evidence" value="ECO:0007669"/>
    <property type="project" value="UniProtKB-EC"/>
</dbReference>
<dbReference type="GO" id="GO:0044716">
    <property type="term" value="F:8-oxo-GDP phosphatase activity"/>
    <property type="evidence" value="ECO:0007669"/>
    <property type="project" value="TreeGrafter"/>
</dbReference>
<sequence>MKKDIYVVGAVIIEKGKVLCAQRGQDEILPYKWEFPGGKIEAGETPQEAVKREINEELLCHIEIGKEIDHTIYEYDFGTVHLSTFFCKLIEGEPQLTEHLEIKWVEPNKLESLDWAPADLPTVNKLSGMALIK</sequence>
<protein>
    <recommendedName>
        <fullName evidence="11">8-oxo-dGTP diphosphatase</fullName>
        <ecNumber evidence="11">3.6.1.55</ecNumber>
    </recommendedName>
</protein>
<evidence type="ECO:0000259" key="12">
    <source>
        <dbReference type="PROSITE" id="PS51462"/>
    </source>
</evidence>
<keyword evidence="8" id="KW-0460">Magnesium</keyword>
<evidence type="ECO:0000313" key="14">
    <source>
        <dbReference type="Proteomes" id="UP000293846"/>
    </source>
</evidence>
<evidence type="ECO:0000256" key="7">
    <source>
        <dbReference type="ARBA" id="ARBA00022801"/>
    </source>
</evidence>
<proteinExistence type="inferred from homology"/>
<keyword evidence="5" id="KW-0479">Metal-binding</keyword>
<dbReference type="PRINTS" id="PR00502">
    <property type="entry name" value="NUDIXFAMILY"/>
</dbReference>
<evidence type="ECO:0000256" key="6">
    <source>
        <dbReference type="ARBA" id="ARBA00022763"/>
    </source>
</evidence>
<dbReference type="GO" id="GO:0046872">
    <property type="term" value="F:metal ion binding"/>
    <property type="evidence" value="ECO:0007669"/>
    <property type="project" value="UniProtKB-KW"/>
</dbReference>
<comment type="catalytic activity">
    <reaction evidence="10">
        <text>8-oxo-dGTP + H2O = 8-oxo-dGMP + diphosphate + H(+)</text>
        <dbReference type="Rhea" id="RHEA:31575"/>
        <dbReference type="ChEBI" id="CHEBI:15377"/>
        <dbReference type="ChEBI" id="CHEBI:15378"/>
        <dbReference type="ChEBI" id="CHEBI:33019"/>
        <dbReference type="ChEBI" id="CHEBI:63224"/>
        <dbReference type="ChEBI" id="CHEBI:77896"/>
        <dbReference type="EC" id="3.6.1.55"/>
    </reaction>
</comment>